<accession>A0A179FZ39</accession>
<reference evidence="2 3" key="1">
    <citation type="journal article" date="2016" name="PLoS Pathog.">
        <title>Biosynthesis of antibiotic leucinostatins in bio-control fungus Purpureocillium lilacinum and their inhibition on phytophthora revealed by genome mining.</title>
        <authorList>
            <person name="Wang G."/>
            <person name="Liu Z."/>
            <person name="Lin R."/>
            <person name="Li E."/>
            <person name="Mao Z."/>
            <person name="Ling J."/>
            <person name="Yang Y."/>
            <person name="Yin W.B."/>
            <person name="Xie B."/>
        </authorList>
    </citation>
    <scope>NUCLEOTIDE SEQUENCE [LARGE SCALE GENOMIC DNA]</scope>
    <source>
        <strain evidence="2">170</strain>
    </source>
</reference>
<name>A0A179FZ39_METCM</name>
<keyword evidence="2" id="KW-0413">Isomerase</keyword>
<dbReference type="RefSeq" id="XP_018147472.1">
    <property type="nucleotide sequence ID" value="XM_018291220.1"/>
</dbReference>
<feature type="region of interest" description="Disordered" evidence="1">
    <location>
        <begin position="1"/>
        <end position="130"/>
    </location>
</feature>
<dbReference type="STRING" id="1380566.A0A179FZ39"/>
<evidence type="ECO:0000313" key="3">
    <source>
        <dbReference type="Proteomes" id="UP000078397"/>
    </source>
</evidence>
<dbReference type="Proteomes" id="UP000078397">
    <property type="component" value="Unassembled WGS sequence"/>
</dbReference>
<feature type="compositionally biased region" description="Polar residues" evidence="1">
    <location>
        <begin position="114"/>
        <end position="130"/>
    </location>
</feature>
<feature type="compositionally biased region" description="Low complexity" evidence="1">
    <location>
        <begin position="19"/>
        <end position="40"/>
    </location>
</feature>
<organism evidence="2 3">
    <name type="scientific">Pochonia chlamydosporia 170</name>
    <dbReference type="NCBI Taxonomy" id="1380566"/>
    <lineage>
        <taxon>Eukaryota</taxon>
        <taxon>Fungi</taxon>
        <taxon>Dikarya</taxon>
        <taxon>Ascomycota</taxon>
        <taxon>Pezizomycotina</taxon>
        <taxon>Sordariomycetes</taxon>
        <taxon>Hypocreomycetidae</taxon>
        <taxon>Hypocreales</taxon>
        <taxon>Clavicipitaceae</taxon>
        <taxon>Pochonia</taxon>
    </lineage>
</organism>
<evidence type="ECO:0000256" key="1">
    <source>
        <dbReference type="SAM" id="MobiDB-lite"/>
    </source>
</evidence>
<dbReference type="OrthoDB" id="4941039at2759"/>
<dbReference type="GO" id="GO:0016853">
    <property type="term" value="F:isomerase activity"/>
    <property type="evidence" value="ECO:0007669"/>
    <property type="project" value="UniProtKB-KW"/>
</dbReference>
<keyword evidence="3" id="KW-1185">Reference proteome</keyword>
<proteinExistence type="predicted"/>
<sequence length="484" mass="52352">MNNPLGAPAYAMLPVTVRKPSPSKSKSKSKASPTPAMPSSEATNIDTQETTPQPAAKQNHKKLSSSFTSFLSPPSTTKDKTPRLPNMYLHLDPASAGLTGESSNPSSRRHSLAVSANHSSRSSTDSNLSPFASYRRVSTSVPSGAESSPLTVADALIGLIAASCQAQCDLEELNTSPTGRTAPLRKVHYEVKSFKMTAQLLHKFLRRVDNGTLEYPQRAQMIELDVLIAVLTASILTISELEARLESLVMQADELGVSVEEMVQRYARSLAKDANRISMVEFTITKLLSVLQVSNPQEASRHQAQASLAIMDMLQADAALAGRMQQLQDTSNGLEIVSQERMAELASRPPPGYSVPSPKDNDELPNYYEALDDDSVAIQPRDWSVYSGLHLADIPTLSRISLPLILGEIKDGNFYTEEYAESVREALVALEEAQGTQKSKILAQILGIKDGGSKEKSATASDQGGFAHRLAQKVARGKLLGRSH</sequence>
<dbReference type="GeneID" id="28855214"/>
<dbReference type="EMBL" id="LSBJ02000002">
    <property type="protein sequence ID" value="OAQ70935.1"/>
    <property type="molecule type" value="Genomic_DNA"/>
</dbReference>
<feature type="compositionally biased region" description="Low complexity" evidence="1">
    <location>
        <begin position="64"/>
        <end position="76"/>
    </location>
</feature>
<feature type="compositionally biased region" description="Polar residues" evidence="1">
    <location>
        <begin position="41"/>
        <end position="53"/>
    </location>
</feature>
<gene>
    <name evidence="2" type="ORF">VFPPC_13443</name>
</gene>
<evidence type="ECO:0000313" key="2">
    <source>
        <dbReference type="EMBL" id="OAQ70935.1"/>
    </source>
</evidence>
<dbReference type="KEGG" id="pchm:VFPPC_13443"/>
<dbReference type="AlphaFoldDB" id="A0A179FZ39"/>
<protein>
    <submittedName>
        <fullName evidence="2">Mitochondrial triosephosphate isomerase</fullName>
    </submittedName>
</protein>
<feature type="region of interest" description="Disordered" evidence="1">
    <location>
        <begin position="345"/>
        <end position="364"/>
    </location>
</feature>
<comment type="caution">
    <text evidence="2">The sequence shown here is derived from an EMBL/GenBank/DDBJ whole genome shotgun (WGS) entry which is preliminary data.</text>
</comment>